<dbReference type="CDD" id="cd06850">
    <property type="entry name" value="biotinyl_domain"/>
    <property type="match status" value="1"/>
</dbReference>
<dbReference type="PANTHER" id="PTHR45266">
    <property type="entry name" value="OXALOACETATE DECARBOXYLASE ALPHA CHAIN"/>
    <property type="match status" value="1"/>
</dbReference>
<organism evidence="3 4">
    <name type="scientific">Lactococcus garvieae TRF1</name>
    <dbReference type="NCBI Taxonomy" id="1380772"/>
    <lineage>
        <taxon>Bacteria</taxon>
        <taxon>Bacillati</taxon>
        <taxon>Bacillota</taxon>
        <taxon>Bacilli</taxon>
        <taxon>Lactobacillales</taxon>
        <taxon>Streptococcaceae</taxon>
        <taxon>Lactococcus</taxon>
    </lineage>
</organism>
<dbReference type="Gene3D" id="2.40.50.100">
    <property type="match status" value="1"/>
</dbReference>
<dbReference type="FunFam" id="2.40.50.100:FF:000003">
    <property type="entry name" value="Acetyl-CoA carboxylase biotin carboxyl carrier protein"/>
    <property type="match status" value="1"/>
</dbReference>
<dbReference type="InterPro" id="IPR050709">
    <property type="entry name" value="Biotin_Carboxyl_Carrier/Decarb"/>
</dbReference>
<dbReference type="EMBL" id="AVFE01000031">
    <property type="protein sequence ID" value="ETD04329.1"/>
    <property type="molecule type" value="Genomic_DNA"/>
</dbReference>
<dbReference type="SUPFAM" id="SSF51230">
    <property type="entry name" value="Single hybrid motif"/>
    <property type="match status" value="1"/>
</dbReference>
<reference evidence="3 4" key="1">
    <citation type="submission" date="2013-07" db="EMBL/GenBank/DDBJ databases">
        <title>Isolation of Lactococcus garvieae strain TRF1 from the fecal material of a timber rattlesnake.</title>
        <authorList>
            <person name="McLaughlin R.W."/>
            <person name="Cochran P.A."/>
            <person name="Dowd S.E."/>
        </authorList>
    </citation>
    <scope>NUCLEOTIDE SEQUENCE [LARGE SCALE GENOMIC DNA]</scope>
    <source>
        <strain evidence="3 4">TRF1</strain>
    </source>
</reference>
<gene>
    <name evidence="3" type="ORF">N568_0108510</name>
</gene>
<name>V8AMZ2_9LACT</name>
<feature type="domain" description="Lipoyl-binding" evidence="2">
    <location>
        <begin position="1"/>
        <end position="63"/>
    </location>
</feature>
<evidence type="ECO:0000313" key="3">
    <source>
        <dbReference type="EMBL" id="ETD04329.1"/>
    </source>
</evidence>
<dbReference type="InterPro" id="IPR011053">
    <property type="entry name" value="Single_hybrid_motif"/>
</dbReference>
<evidence type="ECO:0000313" key="4">
    <source>
        <dbReference type="Proteomes" id="UP000018692"/>
    </source>
</evidence>
<dbReference type="InterPro" id="IPR000089">
    <property type="entry name" value="Biotin_lipoyl"/>
</dbReference>
<dbReference type="Proteomes" id="UP000018692">
    <property type="component" value="Unassembled WGS sequence"/>
</dbReference>
<dbReference type="PANTHER" id="PTHR45266:SF3">
    <property type="entry name" value="OXALOACETATE DECARBOXYLASE ALPHA CHAIN"/>
    <property type="match status" value="1"/>
</dbReference>
<proteinExistence type="predicted"/>
<evidence type="ECO:0000256" key="1">
    <source>
        <dbReference type="ARBA" id="ARBA00023267"/>
    </source>
</evidence>
<accession>V8AMZ2</accession>
<protein>
    <recommendedName>
        <fullName evidence="2">Lipoyl-binding domain-containing protein</fullName>
    </recommendedName>
</protein>
<sequence length="65" mass="7138">MPGSVLDILVKKGEQVKKGQALMVTEAMKMETTIEAPFDATIEEIHAVAGEAIQTKDLLIELREQ</sequence>
<keyword evidence="1" id="KW-0092">Biotin</keyword>
<dbReference type="PATRIC" id="fig|1380772.3.peg.1641"/>
<dbReference type="Pfam" id="PF00364">
    <property type="entry name" value="Biotin_lipoyl"/>
    <property type="match status" value="1"/>
</dbReference>
<comment type="caution">
    <text evidence="3">The sequence shown here is derived from an EMBL/GenBank/DDBJ whole genome shotgun (WGS) entry which is preliminary data.</text>
</comment>
<dbReference type="AlphaFoldDB" id="V8AMZ2"/>
<evidence type="ECO:0000259" key="2">
    <source>
        <dbReference type="PROSITE" id="PS50968"/>
    </source>
</evidence>
<dbReference type="PROSITE" id="PS50968">
    <property type="entry name" value="BIOTINYL_LIPOYL"/>
    <property type="match status" value="1"/>
</dbReference>